<dbReference type="Gene3D" id="3.30.450.40">
    <property type="match status" value="1"/>
</dbReference>
<evidence type="ECO:0000313" key="7">
    <source>
        <dbReference type="Proteomes" id="UP000198967"/>
    </source>
</evidence>
<protein>
    <submittedName>
        <fullName evidence="6">GAF domain-containing protein</fullName>
    </submittedName>
</protein>
<dbReference type="SMART" id="SM01012">
    <property type="entry name" value="ANTAR"/>
    <property type="match status" value="1"/>
</dbReference>
<keyword evidence="1" id="KW-0808">Transferase</keyword>
<evidence type="ECO:0000313" key="6">
    <source>
        <dbReference type="EMBL" id="SDE84934.1"/>
    </source>
</evidence>
<keyword evidence="4" id="KW-0804">Transcription</keyword>
<gene>
    <name evidence="6" type="ORF">SAMN05216377_102271</name>
</gene>
<keyword evidence="3" id="KW-0805">Transcription regulation</keyword>
<dbReference type="InterPro" id="IPR012074">
    <property type="entry name" value="GAF_ANTAR"/>
</dbReference>
<evidence type="ECO:0000256" key="4">
    <source>
        <dbReference type="ARBA" id="ARBA00023163"/>
    </source>
</evidence>
<dbReference type="EMBL" id="FNBE01000002">
    <property type="protein sequence ID" value="SDE84934.1"/>
    <property type="molecule type" value="Genomic_DNA"/>
</dbReference>
<name>A0A1G7G9W1_PSEOR</name>
<dbReference type="SUPFAM" id="SSF55781">
    <property type="entry name" value="GAF domain-like"/>
    <property type="match status" value="1"/>
</dbReference>
<dbReference type="InterPro" id="IPR005561">
    <property type="entry name" value="ANTAR"/>
</dbReference>
<dbReference type="InterPro" id="IPR003018">
    <property type="entry name" value="GAF"/>
</dbReference>
<feature type="domain" description="ANTAR" evidence="5">
    <location>
        <begin position="167"/>
        <end position="228"/>
    </location>
</feature>
<dbReference type="Proteomes" id="UP000198967">
    <property type="component" value="Unassembled WGS sequence"/>
</dbReference>
<organism evidence="6 7">
    <name type="scientific">Pseudonocardia oroxyli</name>
    <dbReference type="NCBI Taxonomy" id="366584"/>
    <lineage>
        <taxon>Bacteria</taxon>
        <taxon>Bacillati</taxon>
        <taxon>Actinomycetota</taxon>
        <taxon>Actinomycetes</taxon>
        <taxon>Pseudonocardiales</taxon>
        <taxon>Pseudonocardiaceae</taxon>
        <taxon>Pseudonocardia</taxon>
    </lineage>
</organism>
<dbReference type="AlphaFoldDB" id="A0A1G7G9W1"/>
<dbReference type="InterPro" id="IPR029016">
    <property type="entry name" value="GAF-like_dom_sf"/>
</dbReference>
<accession>A0A1G7G9W1</accession>
<evidence type="ECO:0000256" key="1">
    <source>
        <dbReference type="ARBA" id="ARBA00022679"/>
    </source>
</evidence>
<dbReference type="PROSITE" id="PS50921">
    <property type="entry name" value="ANTAR"/>
    <property type="match status" value="1"/>
</dbReference>
<dbReference type="Pfam" id="PF03861">
    <property type="entry name" value="ANTAR"/>
    <property type="match status" value="1"/>
</dbReference>
<keyword evidence="7" id="KW-1185">Reference proteome</keyword>
<dbReference type="STRING" id="366584.SAMN05216377_102271"/>
<dbReference type="RefSeq" id="WP_093076784.1">
    <property type="nucleotide sequence ID" value="NZ_FNBE01000002.1"/>
</dbReference>
<dbReference type="InterPro" id="IPR011006">
    <property type="entry name" value="CheY-like_superfamily"/>
</dbReference>
<evidence type="ECO:0000256" key="3">
    <source>
        <dbReference type="ARBA" id="ARBA00023015"/>
    </source>
</evidence>
<dbReference type="InterPro" id="IPR036388">
    <property type="entry name" value="WH-like_DNA-bd_sf"/>
</dbReference>
<dbReference type="GO" id="GO:0016301">
    <property type="term" value="F:kinase activity"/>
    <property type="evidence" value="ECO:0007669"/>
    <property type="project" value="UniProtKB-KW"/>
</dbReference>
<dbReference type="Gene3D" id="1.10.10.10">
    <property type="entry name" value="Winged helix-like DNA-binding domain superfamily/Winged helix DNA-binding domain"/>
    <property type="match status" value="1"/>
</dbReference>
<dbReference type="GO" id="GO:0003723">
    <property type="term" value="F:RNA binding"/>
    <property type="evidence" value="ECO:0007669"/>
    <property type="project" value="InterPro"/>
</dbReference>
<evidence type="ECO:0000259" key="5">
    <source>
        <dbReference type="PROSITE" id="PS50921"/>
    </source>
</evidence>
<sequence length="239" mass="25861">MGTHANEHGLAEVFASLARELQAESGPEETQTRVTKAAVDVVDGCDHAAISLVRRRGGIDTVAATDDVAVQVDRIQYAAGEGPCLGAIAAHEVFLIEDLATESRWPAFSRRASDETGVHSMLSFRLFVREDTMGALNLYSREVGAFGQDDHAVGAVLAAHAAVAMDAARERRHAQDLDEALQSNRRIGMAMGVLMGRGLVTEEQAFDLLRRASQFLNVKLRDIAEQVIDTGDLPARRAR</sequence>
<dbReference type="SMART" id="SM00065">
    <property type="entry name" value="GAF"/>
    <property type="match status" value="1"/>
</dbReference>
<keyword evidence="2" id="KW-0418">Kinase</keyword>
<dbReference type="PIRSF" id="PIRSF036625">
    <property type="entry name" value="GAF_ANTAR"/>
    <property type="match status" value="1"/>
</dbReference>
<dbReference type="Pfam" id="PF13185">
    <property type="entry name" value="GAF_2"/>
    <property type="match status" value="1"/>
</dbReference>
<dbReference type="OrthoDB" id="4629915at2"/>
<dbReference type="SUPFAM" id="SSF52172">
    <property type="entry name" value="CheY-like"/>
    <property type="match status" value="1"/>
</dbReference>
<evidence type="ECO:0000256" key="2">
    <source>
        <dbReference type="ARBA" id="ARBA00022777"/>
    </source>
</evidence>
<proteinExistence type="predicted"/>
<reference evidence="6 7" key="1">
    <citation type="submission" date="2016-10" db="EMBL/GenBank/DDBJ databases">
        <authorList>
            <person name="de Groot N.N."/>
        </authorList>
    </citation>
    <scope>NUCLEOTIDE SEQUENCE [LARGE SCALE GENOMIC DNA]</scope>
    <source>
        <strain evidence="6 7">CGMCC 4.3143</strain>
    </source>
</reference>